<proteinExistence type="predicted"/>
<protein>
    <submittedName>
        <fullName evidence="1">MxaH protein</fullName>
    </submittedName>
</protein>
<sequence>MRDGERLARRSARSRRQRRALPALVFLLAVAGCDDAPVTASPPPSAAEAPADEWPAGDWLTVDDEREPARWLAERFPAAPGSVPERAARLGAALDRAEAVYHDTRRMLANRVAQVAEVSGEYGSPESPEAVLADLTLHPVHGGQLWFGVVSQAYIELRRGGRSHAAAVDEVRTRFAAGETTP</sequence>
<dbReference type="AlphaFoldDB" id="A0A1E3H8I5"/>
<gene>
    <name evidence="1" type="ORF">A6302_00850</name>
</gene>
<evidence type="ECO:0000313" key="1">
    <source>
        <dbReference type="EMBL" id="ODN71811.1"/>
    </source>
</evidence>
<accession>A0A1E3H8I5</accession>
<comment type="caution">
    <text evidence="1">The sequence shown here is derived from an EMBL/GenBank/DDBJ whole genome shotgun (WGS) entry which is preliminary data.</text>
</comment>
<keyword evidence="2" id="KW-1185">Reference proteome</keyword>
<dbReference type="EMBL" id="MCRJ01000013">
    <property type="protein sequence ID" value="ODN71811.1"/>
    <property type="molecule type" value="Genomic_DNA"/>
</dbReference>
<dbReference type="RefSeq" id="WP_069305916.1">
    <property type="nucleotide sequence ID" value="NZ_MCRJ01000013.1"/>
</dbReference>
<name>A0A1E3H8I5_9HYPH</name>
<dbReference type="Proteomes" id="UP000094622">
    <property type="component" value="Unassembled WGS sequence"/>
</dbReference>
<organism evidence="1 2">
    <name type="scientific">Methylobrevis pamukkalensis</name>
    <dbReference type="NCBI Taxonomy" id="1439726"/>
    <lineage>
        <taxon>Bacteria</taxon>
        <taxon>Pseudomonadati</taxon>
        <taxon>Pseudomonadota</taxon>
        <taxon>Alphaproteobacteria</taxon>
        <taxon>Hyphomicrobiales</taxon>
        <taxon>Pleomorphomonadaceae</taxon>
        <taxon>Methylobrevis</taxon>
    </lineage>
</organism>
<reference evidence="1 2" key="1">
    <citation type="submission" date="2016-07" db="EMBL/GenBank/DDBJ databases">
        <title>Draft Genome Sequence of Methylobrevis pamukkalensis PK2.</title>
        <authorList>
            <person name="Vasilenko O.V."/>
            <person name="Doronina N.V."/>
            <person name="Shmareva M.N."/>
            <person name="Tarlachkov S.V."/>
            <person name="Mustakhimov I."/>
            <person name="Trotsenko Y.A."/>
        </authorList>
    </citation>
    <scope>NUCLEOTIDE SEQUENCE [LARGE SCALE GENOMIC DNA]</scope>
    <source>
        <strain evidence="1 2">PK2</strain>
    </source>
</reference>
<evidence type="ECO:0000313" key="2">
    <source>
        <dbReference type="Proteomes" id="UP000094622"/>
    </source>
</evidence>
<dbReference type="PROSITE" id="PS51257">
    <property type="entry name" value="PROKAR_LIPOPROTEIN"/>
    <property type="match status" value="1"/>
</dbReference>